<dbReference type="AlphaFoldDB" id="A0A6J4V844"/>
<evidence type="ECO:0000256" key="4">
    <source>
        <dbReference type="ARBA" id="ARBA00022833"/>
    </source>
</evidence>
<dbReference type="PANTHER" id="PTHR43808:SF9">
    <property type="entry name" value="BLL0789 PROTEIN"/>
    <property type="match status" value="1"/>
</dbReference>
<dbReference type="EMBL" id="CADCWM010000533">
    <property type="protein sequence ID" value="CAA9567095.1"/>
    <property type="molecule type" value="Genomic_DNA"/>
</dbReference>
<dbReference type="CDD" id="cd03885">
    <property type="entry name" value="M20_CPDG2"/>
    <property type="match status" value="1"/>
</dbReference>
<dbReference type="InterPro" id="IPR011650">
    <property type="entry name" value="Peptidase_M20_dimer"/>
</dbReference>
<dbReference type="Gene3D" id="3.40.630.10">
    <property type="entry name" value="Zn peptidases"/>
    <property type="match status" value="1"/>
</dbReference>
<evidence type="ECO:0000256" key="1">
    <source>
        <dbReference type="ARBA" id="ARBA00001947"/>
    </source>
</evidence>
<keyword evidence="4" id="KW-0862">Zinc</keyword>
<dbReference type="InterPro" id="IPR002933">
    <property type="entry name" value="Peptidase_M20"/>
</dbReference>
<dbReference type="GO" id="GO:0016787">
    <property type="term" value="F:hydrolase activity"/>
    <property type="evidence" value="ECO:0007669"/>
    <property type="project" value="UniProtKB-KW"/>
</dbReference>
<dbReference type="Pfam" id="PF01546">
    <property type="entry name" value="Peptidase_M20"/>
    <property type="match status" value="1"/>
</dbReference>
<dbReference type="SUPFAM" id="SSF55031">
    <property type="entry name" value="Bacterial exopeptidase dimerisation domain"/>
    <property type="match status" value="1"/>
</dbReference>
<dbReference type="Pfam" id="PF07687">
    <property type="entry name" value="M20_dimer"/>
    <property type="match status" value="1"/>
</dbReference>
<dbReference type="InterPro" id="IPR017150">
    <property type="entry name" value="Pept_M20_glutamate_carboxypep"/>
</dbReference>
<organism evidence="7">
    <name type="scientific">uncultured Thermomicrobiales bacterium</name>
    <dbReference type="NCBI Taxonomy" id="1645740"/>
    <lineage>
        <taxon>Bacteria</taxon>
        <taxon>Pseudomonadati</taxon>
        <taxon>Thermomicrobiota</taxon>
        <taxon>Thermomicrobia</taxon>
        <taxon>Thermomicrobiales</taxon>
        <taxon>environmental samples</taxon>
    </lineage>
</organism>
<proteinExistence type="predicted"/>
<dbReference type="SUPFAM" id="SSF53187">
    <property type="entry name" value="Zn-dependent exopeptidases"/>
    <property type="match status" value="1"/>
</dbReference>
<dbReference type="InterPro" id="IPR001261">
    <property type="entry name" value="ArgE/DapE_CS"/>
</dbReference>
<evidence type="ECO:0000256" key="3">
    <source>
        <dbReference type="ARBA" id="ARBA00022801"/>
    </source>
</evidence>
<feature type="active site" evidence="5">
    <location>
        <position position="82"/>
    </location>
</feature>
<accession>A0A6J4V844</accession>
<name>A0A6J4V844_9BACT</name>
<evidence type="ECO:0000256" key="2">
    <source>
        <dbReference type="ARBA" id="ARBA00022723"/>
    </source>
</evidence>
<evidence type="ECO:0000259" key="6">
    <source>
        <dbReference type="Pfam" id="PF07687"/>
    </source>
</evidence>
<keyword evidence="3" id="KW-0378">Hydrolase</keyword>
<evidence type="ECO:0000313" key="7">
    <source>
        <dbReference type="EMBL" id="CAA9567095.1"/>
    </source>
</evidence>
<dbReference type="PROSITE" id="PS00758">
    <property type="entry name" value="ARGE_DAPE_CPG2_1"/>
    <property type="match status" value="1"/>
</dbReference>
<feature type="active site" description="Proton acceptor" evidence="5">
    <location>
        <position position="145"/>
    </location>
</feature>
<dbReference type="InterPro" id="IPR036264">
    <property type="entry name" value="Bact_exopeptidase_dim_dom"/>
</dbReference>
<dbReference type="PANTHER" id="PTHR43808">
    <property type="entry name" value="ACETYLORNITHINE DEACETYLASE"/>
    <property type="match status" value="1"/>
</dbReference>
<sequence>MELLNHLESRKGEIVRRLEQMVNLDTPTDQPDAVGVLGGVLRGWLEAAGARVETHPAPGVADHLLARWGEGERQILIIGHIDTVWPLGEAARRPFRLDEGGRASGPGVFDMKCGVLQAVTAMETLGALGRRLVDRRVALLINTDEEVGSLTSRPLIEAEAGRSAAVLVPEPAGPPFGALKTARKGVGIFELAVAGRASHAGAAHADGINALEELAHQVLRLQALTDYERGTTVNVGLAGGGSRPNVVPAAAWARVDARVTSAAETARLDAALAGLRPVRDGAEITIGGGWNRPPMERTEGNLRLFGLASELARDLGFAVGETASGGGSDGNFTSALGVPTLDGLGACGGGAHALTEHLFVDEIPRRTALLARLIETI</sequence>
<dbReference type="Gene3D" id="3.30.70.360">
    <property type="match status" value="1"/>
</dbReference>
<dbReference type="GO" id="GO:0046872">
    <property type="term" value="F:metal ion binding"/>
    <property type="evidence" value="ECO:0007669"/>
    <property type="project" value="UniProtKB-KW"/>
</dbReference>
<protein>
    <recommendedName>
        <fullName evidence="6">Peptidase M20 dimerisation domain-containing protein</fullName>
    </recommendedName>
</protein>
<keyword evidence="2" id="KW-0479">Metal-binding</keyword>
<dbReference type="PIRSF" id="PIRSF037238">
    <property type="entry name" value="Carboxypeptidase_G2"/>
    <property type="match status" value="1"/>
</dbReference>
<evidence type="ECO:0000256" key="5">
    <source>
        <dbReference type="PIRSR" id="PIRSR037238-1"/>
    </source>
</evidence>
<gene>
    <name evidence="7" type="ORF">AVDCRST_MAG88-1995</name>
</gene>
<reference evidence="7" key="1">
    <citation type="submission" date="2020-02" db="EMBL/GenBank/DDBJ databases">
        <authorList>
            <person name="Meier V. D."/>
        </authorList>
    </citation>
    <scope>NUCLEOTIDE SEQUENCE</scope>
    <source>
        <strain evidence="7">AVDCRST_MAG88</strain>
    </source>
</reference>
<dbReference type="InterPro" id="IPR050072">
    <property type="entry name" value="Peptidase_M20A"/>
</dbReference>
<feature type="domain" description="Peptidase M20 dimerisation" evidence="6">
    <location>
        <begin position="181"/>
        <end position="272"/>
    </location>
</feature>
<comment type="cofactor">
    <cofactor evidence="1">
        <name>Zn(2+)</name>
        <dbReference type="ChEBI" id="CHEBI:29105"/>
    </cofactor>
</comment>